<protein>
    <submittedName>
        <fullName evidence="8">Astacin</fullName>
    </submittedName>
</protein>
<dbReference type="SUPFAM" id="SSF55486">
    <property type="entry name" value="Metalloproteases ('zincins'), catalytic domain"/>
    <property type="match status" value="1"/>
</dbReference>
<comment type="caution">
    <text evidence="6">Lacks conserved residue(s) required for the propagation of feature annotation.</text>
</comment>
<evidence type="ECO:0000256" key="3">
    <source>
        <dbReference type="ARBA" id="ARBA00022801"/>
    </source>
</evidence>
<reference evidence="8 9" key="1">
    <citation type="submission" date="2014-03" db="EMBL/GenBank/DDBJ databases">
        <title>Draft genome of the hookworm Oesophagostomum dentatum.</title>
        <authorList>
            <person name="Mitreva M."/>
        </authorList>
    </citation>
    <scope>NUCLEOTIDE SEQUENCE [LARGE SCALE GENOMIC DNA]</scope>
    <source>
        <strain evidence="8 9">OD-Hann</strain>
    </source>
</reference>
<feature type="domain" description="Peptidase M12A" evidence="7">
    <location>
        <begin position="1"/>
        <end position="87"/>
    </location>
</feature>
<organism evidence="8 9">
    <name type="scientific">Oesophagostomum dentatum</name>
    <name type="common">Nodular worm</name>
    <dbReference type="NCBI Taxonomy" id="61180"/>
    <lineage>
        <taxon>Eukaryota</taxon>
        <taxon>Metazoa</taxon>
        <taxon>Ecdysozoa</taxon>
        <taxon>Nematoda</taxon>
        <taxon>Chromadorea</taxon>
        <taxon>Rhabditida</taxon>
        <taxon>Rhabditina</taxon>
        <taxon>Rhabditomorpha</taxon>
        <taxon>Strongyloidea</taxon>
        <taxon>Strongylidae</taxon>
        <taxon>Oesophagostomum</taxon>
    </lineage>
</organism>
<keyword evidence="5" id="KW-0482">Metalloprotease</keyword>
<evidence type="ECO:0000256" key="2">
    <source>
        <dbReference type="ARBA" id="ARBA00022723"/>
    </source>
</evidence>
<evidence type="ECO:0000256" key="6">
    <source>
        <dbReference type="PROSITE-ProRule" id="PRU01211"/>
    </source>
</evidence>
<dbReference type="GO" id="GO:0004222">
    <property type="term" value="F:metalloendopeptidase activity"/>
    <property type="evidence" value="ECO:0007669"/>
    <property type="project" value="InterPro"/>
</dbReference>
<evidence type="ECO:0000313" key="9">
    <source>
        <dbReference type="Proteomes" id="UP000053660"/>
    </source>
</evidence>
<dbReference type="Proteomes" id="UP000053660">
    <property type="component" value="Unassembled WGS sequence"/>
</dbReference>
<dbReference type="PANTHER" id="PTHR10127">
    <property type="entry name" value="DISCOIDIN, CUB, EGF, LAMININ , AND ZINC METALLOPROTEASE DOMAIN CONTAINING"/>
    <property type="match status" value="1"/>
</dbReference>
<dbReference type="GO" id="GO:0046872">
    <property type="term" value="F:metal ion binding"/>
    <property type="evidence" value="ECO:0007669"/>
    <property type="project" value="UniProtKB-KW"/>
</dbReference>
<dbReference type="OrthoDB" id="5848215at2759"/>
<dbReference type="AlphaFoldDB" id="A0A0B1S9T1"/>
<dbReference type="PROSITE" id="PS51864">
    <property type="entry name" value="ASTACIN"/>
    <property type="match status" value="1"/>
</dbReference>
<keyword evidence="1" id="KW-0645">Protease</keyword>
<evidence type="ECO:0000259" key="7">
    <source>
        <dbReference type="PROSITE" id="PS51864"/>
    </source>
</evidence>
<gene>
    <name evidence="8" type="ORF">OESDEN_20029</name>
</gene>
<evidence type="ECO:0000313" key="8">
    <source>
        <dbReference type="EMBL" id="KHJ80297.1"/>
    </source>
</evidence>
<proteinExistence type="predicted"/>
<name>A0A0B1S9T1_OESDE</name>
<dbReference type="InterPro" id="IPR001506">
    <property type="entry name" value="Peptidase_M12A"/>
</dbReference>
<evidence type="ECO:0000256" key="1">
    <source>
        <dbReference type="ARBA" id="ARBA00022670"/>
    </source>
</evidence>
<keyword evidence="2" id="KW-0479">Metal-binding</keyword>
<keyword evidence="9" id="KW-1185">Reference proteome</keyword>
<keyword evidence="3" id="KW-0378">Hydrolase</keyword>
<accession>A0A0B1S9T1</accession>
<keyword evidence="4" id="KW-0862">Zinc</keyword>
<sequence length="179" mass="20486">MGSYDVTGKGKVLREFRPSFDRKTKKENENYGIGYDYGSIMHYPRRHYVSNYKPSAIPKDPKYGFTMGSQMLAFSDLSMINEHYHCKGMERCKNAIDKVKCTNGGFPHPRQCSKCLCPGGYGGNDCSQRPEDGCGRKLRAKKEWQKIKLSFSNPNPEDYLDFYEKCTYWITVCGSTFSG</sequence>
<dbReference type="GO" id="GO:0006508">
    <property type="term" value="P:proteolysis"/>
    <property type="evidence" value="ECO:0007669"/>
    <property type="project" value="UniProtKB-KW"/>
</dbReference>
<dbReference type="Pfam" id="PF01400">
    <property type="entry name" value="Astacin"/>
    <property type="match status" value="1"/>
</dbReference>
<dbReference type="InterPro" id="IPR024079">
    <property type="entry name" value="MetalloPept_cat_dom_sf"/>
</dbReference>
<dbReference type="Gene3D" id="3.40.390.10">
    <property type="entry name" value="Collagenase (Catalytic Domain)"/>
    <property type="match status" value="1"/>
</dbReference>
<evidence type="ECO:0000256" key="5">
    <source>
        <dbReference type="ARBA" id="ARBA00023049"/>
    </source>
</evidence>
<evidence type="ECO:0000256" key="4">
    <source>
        <dbReference type="ARBA" id="ARBA00022833"/>
    </source>
</evidence>
<dbReference type="EMBL" id="KN601146">
    <property type="protein sequence ID" value="KHJ80297.1"/>
    <property type="molecule type" value="Genomic_DNA"/>
</dbReference>
<dbReference type="PANTHER" id="PTHR10127:SF780">
    <property type="entry name" value="METALLOENDOPEPTIDASE"/>
    <property type="match status" value="1"/>
</dbReference>